<proteinExistence type="predicted"/>
<organism evidence="1 2">
    <name type="scientific">Peronosclerospora sorghi</name>
    <dbReference type="NCBI Taxonomy" id="230839"/>
    <lineage>
        <taxon>Eukaryota</taxon>
        <taxon>Sar</taxon>
        <taxon>Stramenopiles</taxon>
        <taxon>Oomycota</taxon>
        <taxon>Peronosporomycetes</taxon>
        <taxon>Peronosporales</taxon>
        <taxon>Peronosporaceae</taxon>
        <taxon>Peronosclerospora</taxon>
    </lineage>
</organism>
<accession>A0ACC0VGB4</accession>
<sequence>MWKDGATIYTRLHAHGRTSLVEYGGAGRATTGISTESLFTRRIGGHESPGRLAELQYVQAARRRRVSNDWRVLVPGSLWLMTKAKLQREFVQYLIETLMPIVCVLPFTVSRWPQFDSLSTANLCLPVYNNVNRCLPGDHLCELDKQRRKEKFFKSQAGSLLCLTC</sequence>
<evidence type="ECO:0000313" key="2">
    <source>
        <dbReference type="Proteomes" id="UP001163321"/>
    </source>
</evidence>
<evidence type="ECO:0000313" key="1">
    <source>
        <dbReference type="EMBL" id="KAI9905262.1"/>
    </source>
</evidence>
<reference evidence="1 2" key="1">
    <citation type="journal article" date="2022" name="bioRxiv">
        <title>The genome of the oomycete Peronosclerospora sorghi, a cosmopolitan pathogen of maize and sorghum, is inflated with dispersed pseudogenes.</title>
        <authorList>
            <person name="Fletcher K."/>
            <person name="Martin F."/>
            <person name="Isakeit T."/>
            <person name="Cavanaugh K."/>
            <person name="Magill C."/>
            <person name="Michelmore R."/>
        </authorList>
    </citation>
    <scope>NUCLEOTIDE SEQUENCE [LARGE SCALE GENOMIC DNA]</scope>
    <source>
        <strain evidence="1">P6</strain>
    </source>
</reference>
<name>A0ACC0VGB4_9STRA</name>
<comment type="caution">
    <text evidence="1">The sequence shown here is derived from an EMBL/GenBank/DDBJ whole genome shotgun (WGS) entry which is preliminary data.</text>
</comment>
<keyword evidence="2" id="KW-1185">Reference proteome</keyword>
<dbReference type="EMBL" id="CM047588">
    <property type="protein sequence ID" value="KAI9905262.1"/>
    <property type="molecule type" value="Genomic_DNA"/>
</dbReference>
<dbReference type="Proteomes" id="UP001163321">
    <property type="component" value="Chromosome 9"/>
</dbReference>
<protein>
    <submittedName>
        <fullName evidence="1">Uncharacterized protein</fullName>
    </submittedName>
</protein>
<gene>
    <name evidence="1" type="ORF">PsorP6_013805</name>
</gene>